<dbReference type="PANTHER" id="PTHR11271">
    <property type="entry name" value="GUANINE DEAMINASE"/>
    <property type="match status" value="1"/>
</dbReference>
<reference evidence="13" key="2">
    <citation type="journal article" date="2023" name="IMA Fungus">
        <title>Comparative genomic study of the Penicillium genus elucidates a diverse pangenome and 15 lateral gene transfer events.</title>
        <authorList>
            <person name="Petersen C."/>
            <person name="Sorensen T."/>
            <person name="Nielsen M.R."/>
            <person name="Sondergaard T.E."/>
            <person name="Sorensen J.L."/>
            <person name="Fitzpatrick D.A."/>
            <person name="Frisvad J.C."/>
            <person name="Nielsen K.L."/>
        </authorList>
    </citation>
    <scope>NUCLEOTIDE SEQUENCE</scope>
    <source>
        <strain evidence="13">IBT 29677</strain>
    </source>
</reference>
<organism evidence="13 14">
    <name type="scientific">Penicillium cosmopolitanum</name>
    <dbReference type="NCBI Taxonomy" id="1131564"/>
    <lineage>
        <taxon>Eukaryota</taxon>
        <taxon>Fungi</taxon>
        <taxon>Dikarya</taxon>
        <taxon>Ascomycota</taxon>
        <taxon>Pezizomycotina</taxon>
        <taxon>Eurotiomycetes</taxon>
        <taxon>Eurotiomycetidae</taxon>
        <taxon>Eurotiales</taxon>
        <taxon>Aspergillaceae</taxon>
        <taxon>Penicillium</taxon>
    </lineage>
</organism>
<dbReference type="OrthoDB" id="194468at2759"/>
<feature type="domain" description="Amidohydrolase-related" evidence="12">
    <location>
        <begin position="103"/>
        <end position="536"/>
    </location>
</feature>
<evidence type="ECO:0000259" key="12">
    <source>
        <dbReference type="Pfam" id="PF01979"/>
    </source>
</evidence>
<accession>A0A9W9VBR2</accession>
<reference evidence="13" key="1">
    <citation type="submission" date="2022-12" db="EMBL/GenBank/DDBJ databases">
        <authorList>
            <person name="Petersen C."/>
        </authorList>
    </citation>
    <scope>NUCLEOTIDE SEQUENCE</scope>
    <source>
        <strain evidence="13">IBT 29677</strain>
    </source>
</reference>
<evidence type="ECO:0000256" key="2">
    <source>
        <dbReference type="ARBA" id="ARBA00004984"/>
    </source>
</evidence>
<dbReference type="InterPro" id="IPR006680">
    <property type="entry name" value="Amidohydro-rel"/>
</dbReference>
<evidence type="ECO:0000256" key="6">
    <source>
        <dbReference type="ARBA" id="ARBA00022801"/>
    </source>
</evidence>
<dbReference type="GO" id="GO:0046098">
    <property type="term" value="P:guanine metabolic process"/>
    <property type="evidence" value="ECO:0007669"/>
    <property type="project" value="TreeGrafter"/>
</dbReference>
<comment type="function">
    <text evidence="9">Catalyzes the hydrolytic deamination of guanine, producing xanthine and ammonia.</text>
</comment>
<evidence type="ECO:0000256" key="1">
    <source>
        <dbReference type="ARBA" id="ARBA00001947"/>
    </source>
</evidence>
<dbReference type="Pfam" id="PF01979">
    <property type="entry name" value="Amidohydro_1"/>
    <property type="match status" value="1"/>
</dbReference>
<keyword evidence="7" id="KW-0862">Zinc</keyword>
<dbReference type="RefSeq" id="XP_056481167.1">
    <property type="nucleotide sequence ID" value="XM_056637660.1"/>
</dbReference>
<dbReference type="InterPro" id="IPR011059">
    <property type="entry name" value="Metal-dep_hydrolase_composite"/>
</dbReference>
<dbReference type="GO" id="GO:0005829">
    <property type="term" value="C:cytosol"/>
    <property type="evidence" value="ECO:0007669"/>
    <property type="project" value="TreeGrafter"/>
</dbReference>
<dbReference type="SUPFAM" id="SSF51338">
    <property type="entry name" value="Composite domain of metallo-dependent hydrolases"/>
    <property type="match status" value="1"/>
</dbReference>
<dbReference type="GO" id="GO:0008892">
    <property type="term" value="F:guanine deaminase activity"/>
    <property type="evidence" value="ECO:0007669"/>
    <property type="project" value="UniProtKB-EC"/>
</dbReference>
<dbReference type="FunFam" id="3.20.20.140:FF:000022">
    <property type="entry name" value="Guanine deaminase"/>
    <property type="match status" value="1"/>
</dbReference>
<dbReference type="Proteomes" id="UP001147747">
    <property type="component" value="Unassembled WGS sequence"/>
</dbReference>
<dbReference type="InterPro" id="IPR032466">
    <property type="entry name" value="Metal_Hydrolase"/>
</dbReference>
<evidence type="ECO:0000256" key="10">
    <source>
        <dbReference type="ARBA" id="ARBA00069860"/>
    </source>
</evidence>
<dbReference type="SUPFAM" id="SSF51556">
    <property type="entry name" value="Metallo-dependent hydrolases"/>
    <property type="match status" value="1"/>
</dbReference>
<comment type="similarity">
    <text evidence="3">Belongs to the metallo-dependent hydrolases superfamily. ATZ/TRZ family.</text>
</comment>
<keyword evidence="6" id="KW-0378">Hydrolase</keyword>
<evidence type="ECO:0000256" key="3">
    <source>
        <dbReference type="ARBA" id="ARBA00006745"/>
    </source>
</evidence>
<dbReference type="GeneID" id="81376640"/>
<dbReference type="Gene3D" id="2.30.40.10">
    <property type="entry name" value="Urease, subunit C, domain 1"/>
    <property type="match status" value="1"/>
</dbReference>
<dbReference type="EC" id="3.5.4.3" evidence="4"/>
<comment type="caution">
    <text evidence="13">The sequence shown here is derived from an EMBL/GenBank/DDBJ whole genome shotgun (WGS) entry which is preliminary data.</text>
</comment>
<evidence type="ECO:0000256" key="9">
    <source>
        <dbReference type="ARBA" id="ARBA00056079"/>
    </source>
</evidence>
<proteinExistence type="inferred from homology"/>
<evidence type="ECO:0000256" key="7">
    <source>
        <dbReference type="ARBA" id="ARBA00022833"/>
    </source>
</evidence>
<evidence type="ECO:0000313" key="14">
    <source>
        <dbReference type="Proteomes" id="UP001147747"/>
    </source>
</evidence>
<evidence type="ECO:0000256" key="8">
    <source>
        <dbReference type="ARBA" id="ARBA00051148"/>
    </source>
</evidence>
<keyword evidence="5" id="KW-0479">Metal-binding</keyword>
<name>A0A9W9VBR2_9EURO</name>
<evidence type="ECO:0000256" key="5">
    <source>
        <dbReference type="ARBA" id="ARBA00022723"/>
    </source>
</evidence>
<gene>
    <name evidence="13" type="ORF">N7509_013023</name>
</gene>
<evidence type="ECO:0000313" key="13">
    <source>
        <dbReference type="EMBL" id="KAJ5376137.1"/>
    </source>
</evidence>
<comment type="cofactor">
    <cofactor evidence="1">
        <name>Zn(2+)</name>
        <dbReference type="ChEBI" id="CHEBI:29105"/>
    </cofactor>
</comment>
<dbReference type="InterPro" id="IPR051607">
    <property type="entry name" value="Metallo-dep_hydrolases"/>
</dbReference>
<dbReference type="PANTHER" id="PTHR11271:SF6">
    <property type="entry name" value="GUANINE DEAMINASE"/>
    <property type="match status" value="1"/>
</dbReference>
<comment type="pathway">
    <text evidence="2">Purine metabolism; guanine degradation; xanthine from guanine: step 1/1.</text>
</comment>
<dbReference type="Gene3D" id="3.20.20.140">
    <property type="entry name" value="Metal-dependent hydrolases"/>
    <property type="match status" value="1"/>
</dbReference>
<comment type="catalytic activity">
    <reaction evidence="8">
        <text>guanine + H2O + H(+) = xanthine + NH4(+)</text>
        <dbReference type="Rhea" id="RHEA:14665"/>
        <dbReference type="ChEBI" id="CHEBI:15377"/>
        <dbReference type="ChEBI" id="CHEBI:15378"/>
        <dbReference type="ChEBI" id="CHEBI:16235"/>
        <dbReference type="ChEBI" id="CHEBI:17712"/>
        <dbReference type="ChEBI" id="CHEBI:28938"/>
        <dbReference type="EC" id="3.5.4.3"/>
    </reaction>
</comment>
<dbReference type="EMBL" id="JAPZBU010000012">
    <property type="protein sequence ID" value="KAJ5376137.1"/>
    <property type="molecule type" value="Genomic_DNA"/>
</dbReference>
<dbReference type="AlphaFoldDB" id="A0A9W9VBR2"/>
<evidence type="ECO:0000256" key="4">
    <source>
        <dbReference type="ARBA" id="ARBA00012781"/>
    </source>
</evidence>
<dbReference type="GO" id="GO:0008270">
    <property type="term" value="F:zinc ion binding"/>
    <property type="evidence" value="ECO:0007669"/>
    <property type="project" value="TreeGrafter"/>
</dbReference>
<sequence>MRREYEFTVYRGTFIQLGRLPDSDLTSTPPKPELQRTQGILWVSAESGRIKGYDWKVQGDEAFTGFMSKNGWVDVDGRTNGNLGGATNVKIVEAREDKNEFFFPGFIDTHIHAPQYPNAGLFGSSTLLDWLETYTFPVESGFGTQPTVKGQSQAQKPEDAPESALLKYDQVVSRTLAHGTTCASYFATVHVPATNALAAICQTRGQRAFIGRVCMDEPGFCPDYYRDLSAEDSLSATKDTIRYIHTLDPKGALVKPIVTPRFAPTCSRPSLTALGQLAASYNPPLHIQTHIAENKNEVALVKDLFPEAESYTAVYDQHNLLTPRTILAHAVHLSKEERTLVKARDAKISHCPASNSALGSGIAPVRDYLNEGITVGLGTDVSGGYSPSILEAARQACLSSRLLGHTKDYVEYHSHTCNSSKSVDGAEKLSVAESLYLATRGGAAVVNMEDDIGGFEIGMIMDAQLIQLGSVRMNGASPLSSTANMNGGPCTSLIQSGPVGNVDIFGTESWEEKIQKWVWSGDDRNVKAVWVGGRMVHWRV</sequence>
<protein>
    <recommendedName>
        <fullName evidence="10">Probable guanine deaminase</fullName>
        <ecNumber evidence="4">3.5.4.3</ecNumber>
    </recommendedName>
    <alternativeName>
        <fullName evidence="11">Guanine aminohydrolase</fullName>
    </alternativeName>
</protein>
<keyword evidence="14" id="KW-1185">Reference proteome</keyword>
<evidence type="ECO:0000256" key="11">
    <source>
        <dbReference type="ARBA" id="ARBA00083147"/>
    </source>
</evidence>